<dbReference type="GO" id="GO:0002143">
    <property type="term" value="P:tRNA wobble position uridine thiolation"/>
    <property type="evidence" value="ECO:0007669"/>
    <property type="project" value="TreeGrafter"/>
</dbReference>
<dbReference type="InterPro" id="IPR046884">
    <property type="entry name" value="MnmA-like_central"/>
</dbReference>
<dbReference type="InterPro" id="IPR046885">
    <property type="entry name" value="MnmA-like_C"/>
</dbReference>
<dbReference type="InterPro" id="IPR004506">
    <property type="entry name" value="MnmA-like"/>
</dbReference>
<evidence type="ECO:0000256" key="6">
    <source>
        <dbReference type="ARBA" id="ARBA00022694"/>
    </source>
</evidence>
<dbReference type="GO" id="GO:0005739">
    <property type="term" value="C:mitochondrion"/>
    <property type="evidence" value="ECO:0007669"/>
    <property type="project" value="TreeGrafter"/>
</dbReference>
<dbReference type="AlphaFoldDB" id="A0A0N5A7Z7"/>
<evidence type="ECO:0000256" key="2">
    <source>
        <dbReference type="ARBA" id="ARBA00006191"/>
    </source>
</evidence>
<evidence type="ECO:0000256" key="1">
    <source>
        <dbReference type="ARBA" id="ARBA00003986"/>
    </source>
</evidence>
<dbReference type="Gene3D" id="2.30.30.280">
    <property type="entry name" value="Adenine nucleotide alpha hydrolases-like domains"/>
    <property type="match status" value="1"/>
</dbReference>
<protein>
    <recommendedName>
        <fullName evidence="3">tRNA-5-taurinomethyluridine 2-sulfurtransferase</fullName>
        <ecNumber evidence="3">2.8.1.14</ecNumber>
    </recommendedName>
</protein>
<sequence>MGLGIIRRVACAVSGGVDSAVAAYLLKRRGFDVVGIYMVSIIGNFQEVFRVSCNINWDDVEEGRSTCPRTKDESDAAEVCRHLDIQFCTVNFVREYWNNIFTYLLDNYTRGRTVVPDVLCNKIVKFDLLHQYAFEKLGVDAVATGHYVRTTWGEYLEKRDDHSAVKLLCGTDPLKDQSYFLCGLTQSQLKRSMFPIGKLTKTDVRSIANELNLKVANKPESMGICFIGKRKNFSEFLDQYLEKHPGTIKLIGSGEVLGYHDGIHHFNIGKHIRSGPKFPQSSLRFYVADLDSVTNTVWACKGVNHPSLFATEFIIKEPLWIANSPFNDSDNAVVNFRCQRTHPAFRCHLSRIEKGVLSVVPDNPVRAAAPGQMCVLYRYDECLGGSEILKIKRTLFL</sequence>
<dbReference type="Pfam" id="PF20259">
    <property type="entry name" value="tRNA_Me_trans_M"/>
    <property type="match status" value="1"/>
</dbReference>
<comment type="catalytic activity">
    <reaction evidence="11">
        <text>5-taurinomethyluridine(34) in tRNA + S-sulfanyl-L-cysteinyl-[protein] + AH2 + ATP = 5-taurinomethyl-2-thiouridine(34) in tRNA + L-cysteinyl-[protein] + A + AMP + diphosphate + H(+)</text>
        <dbReference type="Rhea" id="RHEA:47040"/>
        <dbReference type="Rhea" id="RHEA-COMP:10131"/>
        <dbReference type="Rhea" id="RHEA-COMP:11726"/>
        <dbReference type="Rhea" id="RHEA-COMP:11732"/>
        <dbReference type="Rhea" id="RHEA-COMP:11733"/>
        <dbReference type="ChEBI" id="CHEBI:13193"/>
        <dbReference type="ChEBI" id="CHEBI:15378"/>
        <dbReference type="ChEBI" id="CHEBI:17499"/>
        <dbReference type="ChEBI" id="CHEBI:29950"/>
        <dbReference type="ChEBI" id="CHEBI:30616"/>
        <dbReference type="ChEBI" id="CHEBI:33019"/>
        <dbReference type="ChEBI" id="CHEBI:61963"/>
        <dbReference type="ChEBI" id="CHEBI:87171"/>
        <dbReference type="ChEBI" id="CHEBI:87172"/>
        <dbReference type="ChEBI" id="CHEBI:456215"/>
        <dbReference type="EC" id="2.8.1.14"/>
    </reaction>
</comment>
<evidence type="ECO:0000256" key="3">
    <source>
        <dbReference type="ARBA" id="ARBA00011953"/>
    </source>
</evidence>
<dbReference type="GO" id="GO:0005524">
    <property type="term" value="F:ATP binding"/>
    <property type="evidence" value="ECO:0007669"/>
    <property type="project" value="UniProtKB-KW"/>
</dbReference>
<evidence type="ECO:0000256" key="7">
    <source>
        <dbReference type="ARBA" id="ARBA00022741"/>
    </source>
</evidence>
<keyword evidence="7" id="KW-0547">Nucleotide-binding</keyword>
<dbReference type="PANTHER" id="PTHR11933">
    <property type="entry name" value="TRNA 5-METHYLAMINOMETHYL-2-THIOURIDYLATE -METHYLTRANSFERASE"/>
    <property type="match status" value="1"/>
</dbReference>
<keyword evidence="8" id="KW-0067">ATP-binding</keyword>
<evidence type="ECO:0000256" key="9">
    <source>
        <dbReference type="ARBA" id="ARBA00022884"/>
    </source>
</evidence>
<keyword evidence="14" id="KW-1185">Reference proteome</keyword>
<evidence type="ECO:0000259" key="12">
    <source>
        <dbReference type="Pfam" id="PF20258"/>
    </source>
</evidence>
<evidence type="ECO:0000256" key="8">
    <source>
        <dbReference type="ARBA" id="ARBA00022840"/>
    </source>
</evidence>
<comment type="function">
    <text evidence="1">Catalyzes the 2-thiolation of uridine at the wobble position (U34) of mitochondrial tRNA(Lys), tRNA(Glu) and tRNA(Gln). Required for the formation of 5-taurinomethyl-2-thiouridine (tm5s2U) of mitochondrial tRNA(Lys), tRNA(Glu), and tRNA(Gln) at the wobble position. ATP is required to activate the C2 atom of the wobble base.</text>
</comment>
<dbReference type="InterPro" id="IPR023382">
    <property type="entry name" value="MnmA-like_central_sf"/>
</dbReference>
<evidence type="ECO:0000256" key="10">
    <source>
        <dbReference type="ARBA" id="ARBA00023157"/>
    </source>
</evidence>
<evidence type="ECO:0000256" key="5">
    <source>
        <dbReference type="ARBA" id="ARBA00022679"/>
    </source>
</evidence>
<dbReference type="NCBIfam" id="NF001138">
    <property type="entry name" value="PRK00143.1"/>
    <property type="match status" value="1"/>
</dbReference>
<evidence type="ECO:0000313" key="15">
    <source>
        <dbReference type="WBParaSite" id="SMUV_0000017101-mRNA-1"/>
    </source>
</evidence>
<dbReference type="EC" id="2.8.1.14" evidence="3"/>
<dbReference type="Pfam" id="PF20258">
    <property type="entry name" value="tRNA_Me_trans_C"/>
    <property type="match status" value="1"/>
</dbReference>
<name>A0A0N5A7Z7_9BILA</name>
<accession>A0A0N5A7Z7</accession>
<organism evidence="14 15">
    <name type="scientific">Syphacia muris</name>
    <dbReference type="NCBI Taxonomy" id="451379"/>
    <lineage>
        <taxon>Eukaryota</taxon>
        <taxon>Metazoa</taxon>
        <taxon>Ecdysozoa</taxon>
        <taxon>Nematoda</taxon>
        <taxon>Chromadorea</taxon>
        <taxon>Rhabditida</taxon>
        <taxon>Spirurina</taxon>
        <taxon>Oxyuridomorpha</taxon>
        <taxon>Oxyuroidea</taxon>
        <taxon>Oxyuridae</taxon>
        <taxon>Syphacia</taxon>
    </lineage>
</organism>
<dbReference type="PANTHER" id="PTHR11933:SF5">
    <property type="entry name" value="MITOCHONDRIAL TRNA-SPECIFIC 2-THIOURIDYLASE 1"/>
    <property type="match status" value="1"/>
</dbReference>
<dbReference type="InterPro" id="IPR014729">
    <property type="entry name" value="Rossmann-like_a/b/a_fold"/>
</dbReference>
<dbReference type="Proteomes" id="UP000046393">
    <property type="component" value="Unplaced"/>
</dbReference>
<feature type="domain" description="tRNA-specific 2-thiouridylase MnmA-like central" evidence="13">
    <location>
        <begin position="235"/>
        <end position="300"/>
    </location>
</feature>
<dbReference type="Gene3D" id="3.40.50.620">
    <property type="entry name" value="HUPs"/>
    <property type="match status" value="1"/>
</dbReference>
<reference evidence="15" key="1">
    <citation type="submission" date="2017-02" db="UniProtKB">
        <authorList>
            <consortium name="WormBaseParasite"/>
        </authorList>
    </citation>
    <scope>IDENTIFICATION</scope>
</reference>
<keyword evidence="5" id="KW-0808">Transferase</keyword>
<comment type="similarity">
    <text evidence="2">Belongs to the MnmA/TRMU family.</text>
</comment>
<dbReference type="NCBIfam" id="TIGR00420">
    <property type="entry name" value="trmU"/>
    <property type="match status" value="1"/>
</dbReference>
<proteinExistence type="inferred from homology"/>
<dbReference type="CDD" id="cd01998">
    <property type="entry name" value="MnmA_TRMU-like"/>
    <property type="match status" value="1"/>
</dbReference>
<keyword evidence="6" id="KW-0819">tRNA processing</keyword>
<dbReference type="SUPFAM" id="SSF52402">
    <property type="entry name" value="Adenine nucleotide alpha hydrolases-like"/>
    <property type="match status" value="1"/>
</dbReference>
<evidence type="ECO:0000313" key="14">
    <source>
        <dbReference type="Proteomes" id="UP000046393"/>
    </source>
</evidence>
<dbReference type="WBParaSite" id="SMUV_0000017101-mRNA-1">
    <property type="protein sequence ID" value="SMUV_0000017101-mRNA-1"/>
    <property type="gene ID" value="SMUV_0000017101"/>
</dbReference>
<evidence type="ECO:0000256" key="11">
    <source>
        <dbReference type="ARBA" id="ARBA00049564"/>
    </source>
</evidence>
<dbReference type="Pfam" id="PF03054">
    <property type="entry name" value="tRNA_Me_trans"/>
    <property type="match status" value="1"/>
</dbReference>
<feature type="domain" description="tRNA-specific 2-thiouridylase MnmA-like C-terminal" evidence="12">
    <location>
        <begin position="311"/>
        <end position="388"/>
    </location>
</feature>
<evidence type="ECO:0000256" key="4">
    <source>
        <dbReference type="ARBA" id="ARBA00022555"/>
    </source>
</evidence>
<dbReference type="FunFam" id="3.40.50.620:FF:000115">
    <property type="entry name" value="tRNA-specific 2-thiouridylase MnmA"/>
    <property type="match status" value="1"/>
</dbReference>
<keyword evidence="4" id="KW-0820">tRNA-binding</keyword>
<dbReference type="GO" id="GO:0061708">
    <property type="term" value="F:tRNA-5-taurinomethyluridine 2-sulfurtransferase"/>
    <property type="evidence" value="ECO:0007669"/>
    <property type="project" value="UniProtKB-EC"/>
</dbReference>
<keyword evidence="10" id="KW-1015">Disulfide bond</keyword>
<dbReference type="STRING" id="451379.A0A0N5A7Z7"/>
<evidence type="ECO:0000259" key="13">
    <source>
        <dbReference type="Pfam" id="PF20259"/>
    </source>
</evidence>
<dbReference type="Gene3D" id="2.40.30.10">
    <property type="entry name" value="Translation factors"/>
    <property type="match status" value="1"/>
</dbReference>
<dbReference type="GO" id="GO:0000049">
    <property type="term" value="F:tRNA binding"/>
    <property type="evidence" value="ECO:0007669"/>
    <property type="project" value="UniProtKB-KW"/>
</dbReference>
<keyword evidence="9" id="KW-0694">RNA-binding</keyword>